<sequence length="154" mass="17023">MSTINERFAQLIKALKMNNNSFAKSLGRTNTSIANIVDRGSKPGFELLEEIFEAYPEVNPIWLMRGTGEMFQAMTKVAADGGADVEKELRDKIKLQSEMINDLRYTVELQKRLLNNGDLGKPKGTVIDRLPEGFPFFLGLLTGNSTGTPVSLLG</sequence>
<name>A0A2S7INA4_9BACT</name>
<dbReference type="EMBL" id="PTRA01000001">
    <property type="protein sequence ID" value="PQA59136.1"/>
    <property type="molecule type" value="Genomic_DNA"/>
</dbReference>
<reference evidence="2" key="1">
    <citation type="submission" date="2018-02" db="EMBL/GenBank/DDBJ databases">
        <title>Genome sequencing of Solimonas sp. HR-BB.</title>
        <authorList>
            <person name="Lee Y."/>
            <person name="Jeon C.O."/>
        </authorList>
    </citation>
    <scope>NUCLEOTIDE SEQUENCE [LARGE SCALE GENOMIC DNA]</scope>
    <source>
        <strain evidence="2">HR-U</strain>
    </source>
</reference>
<keyword evidence="2" id="KW-1185">Reference proteome</keyword>
<comment type="caution">
    <text evidence="1">The sequence shown here is derived from an EMBL/GenBank/DDBJ whole genome shotgun (WGS) entry which is preliminary data.</text>
</comment>
<protein>
    <recommendedName>
        <fullName evidence="3">HTH cro/C1-type domain-containing protein</fullName>
    </recommendedName>
</protein>
<evidence type="ECO:0000313" key="2">
    <source>
        <dbReference type="Proteomes" id="UP000239590"/>
    </source>
</evidence>
<evidence type="ECO:0000313" key="1">
    <source>
        <dbReference type="EMBL" id="PQA59136.1"/>
    </source>
</evidence>
<accession>A0A2S7INA4</accession>
<dbReference type="GO" id="GO:0003677">
    <property type="term" value="F:DNA binding"/>
    <property type="evidence" value="ECO:0007669"/>
    <property type="project" value="InterPro"/>
</dbReference>
<dbReference type="AlphaFoldDB" id="A0A2S7INA4"/>
<dbReference type="RefSeq" id="WP_104710397.1">
    <property type="nucleotide sequence ID" value="NZ_PTRA01000001.1"/>
</dbReference>
<dbReference type="Proteomes" id="UP000239590">
    <property type="component" value="Unassembled WGS sequence"/>
</dbReference>
<evidence type="ECO:0008006" key="3">
    <source>
        <dbReference type="Google" id="ProtNLM"/>
    </source>
</evidence>
<gene>
    <name evidence="1" type="ORF">C5O19_05635</name>
</gene>
<organism evidence="1 2">
    <name type="scientific">Siphonobacter curvatus</name>
    <dbReference type="NCBI Taxonomy" id="2094562"/>
    <lineage>
        <taxon>Bacteria</taxon>
        <taxon>Pseudomonadati</taxon>
        <taxon>Bacteroidota</taxon>
        <taxon>Cytophagia</taxon>
        <taxon>Cytophagales</taxon>
        <taxon>Cytophagaceae</taxon>
        <taxon>Siphonobacter</taxon>
    </lineage>
</organism>
<dbReference type="OrthoDB" id="839492at2"/>
<dbReference type="InterPro" id="IPR010982">
    <property type="entry name" value="Lambda_DNA-bd_dom_sf"/>
</dbReference>
<proteinExistence type="predicted"/>
<dbReference type="Gene3D" id="1.10.260.40">
    <property type="entry name" value="lambda repressor-like DNA-binding domains"/>
    <property type="match status" value="1"/>
</dbReference>